<dbReference type="AlphaFoldDB" id="A0A0F6W033"/>
<reference evidence="2 3" key="1">
    <citation type="submission" date="2015-03" db="EMBL/GenBank/DDBJ databases">
        <title>Genome assembly of Sandaracinus amylolyticus DSM 53668.</title>
        <authorList>
            <person name="Sharma G."/>
            <person name="Subramanian S."/>
        </authorList>
    </citation>
    <scope>NUCLEOTIDE SEQUENCE [LARGE SCALE GENOMIC DNA]</scope>
    <source>
        <strain evidence="2 3">DSM 53668</strain>
    </source>
</reference>
<sequence>MAAQGGTASRTGGSTRGGTASRSHLGMRSEAPQKGGVKGENENVSDESVGEEREFELSNAMADLETADERAERREREANEARESERRAAEEEILGDARFDEEERRDRNLDTVKTHGPGPKDAGKGTALKKHLDEHGIERR</sequence>
<evidence type="ECO:0000256" key="1">
    <source>
        <dbReference type="SAM" id="MobiDB-lite"/>
    </source>
</evidence>
<dbReference type="Proteomes" id="UP000034883">
    <property type="component" value="Chromosome"/>
</dbReference>
<name>A0A0F6W033_9BACT</name>
<evidence type="ECO:0000313" key="2">
    <source>
        <dbReference type="EMBL" id="AKF04023.1"/>
    </source>
</evidence>
<evidence type="ECO:0000313" key="3">
    <source>
        <dbReference type="Proteomes" id="UP000034883"/>
    </source>
</evidence>
<feature type="compositionally biased region" description="Low complexity" evidence="1">
    <location>
        <begin position="1"/>
        <end position="23"/>
    </location>
</feature>
<accession>A0A0F6W033</accession>
<feature type="compositionally biased region" description="Basic and acidic residues" evidence="1">
    <location>
        <begin position="130"/>
        <end position="140"/>
    </location>
</feature>
<dbReference type="KEGG" id="samy:DB32_001172"/>
<proteinExistence type="predicted"/>
<dbReference type="RefSeq" id="WP_157068756.1">
    <property type="nucleotide sequence ID" value="NZ_CP011125.1"/>
</dbReference>
<keyword evidence="3" id="KW-1185">Reference proteome</keyword>
<dbReference type="EMBL" id="CP011125">
    <property type="protein sequence ID" value="AKF04023.1"/>
    <property type="molecule type" value="Genomic_DNA"/>
</dbReference>
<feature type="region of interest" description="Disordered" evidence="1">
    <location>
        <begin position="1"/>
        <end position="140"/>
    </location>
</feature>
<gene>
    <name evidence="2" type="ORF">DB32_001172</name>
</gene>
<feature type="compositionally biased region" description="Basic and acidic residues" evidence="1">
    <location>
        <begin position="67"/>
        <end position="113"/>
    </location>
</feature>
<organism evidence="2 3">
    <name type="scientific">Sandaracinus amylolyticus</name>
    <dbReference type="NCBI Taxonomy" id="927083"/>
    <lineage>
        <taxon>Bacteria</taxon>
        <taxon>Pseudomonadati</taxon>
        <taxon>Myxococcota</taxon>
        <taxon>Polyangia</taxon>
        <taxon>Polyangiales</taxon>
        <taxon>Sandaracinaceae</taxon>
        <taxon>Sandaracinus</taxon>
    </lineage>
</organism>
<protein>
    <submittedName>
        <fullName evidence="2">Uncharacterized protein</fullName>
    </submittedName>
</protein>